<protein>
    <recommendedName>
        <fullName evidence="3">DUF2184 domain-containing protein</fullName>
    </recommendedName>
</protein>
<sequence>MAKYNPFDPANGYSEEDRLALNGKCASLINQAYKNPFPGTKIRLDGADNAGIFFAKQLAHVKTKAYDKDFPELSGLKIFPQTSETDEGAAYIEYYSYEPVGFADVIANYASDLPRVDVKGTPHRAEIVNIGDSYGYNVQELRACRRNAVLGIMKSLDSARAEAARRVYDVKVNHLIWHGDEKTGIIGVLSSGNNIPIYTLQNGAAGKADWASKTADEIAADIAGILNYIDTLTQNVEHPDSWVMPNDLYTSLNLRRIDGTGESVLSYIKDHTPQIKNWEVAGELSKGNKDYNSTGKNIGLLYTKDPDKMSHEVPMAFLQHAPQDRNLEIVINCEGRDAGMMIPYPLSACLVYGL</sequence>
<gene>
    <name evidence="1" type="ORF">C4N24_01040</name>
</gene>
<dbReference type="Pfam" id="PF09950">
    <property type="entry name" value="Major_capside"/>
    <property type="match status" value="1"/>
</dbReference>
<proteinExistence type="predicted"/>
<accession>A0A329UI47</accession>
<comment type="caution">
    <text evidence="1">The sequence shown here is derived from an EMBL/GenBank/DDBJ whole genome shotgun (WGS) entry which is preliminary data.</text>
</comment>
<reference evidence="1 2" key="1">
    <citation type="submission" date="2018-02" db="EMBL/GenBank/DDBJ databases">
        <title>Complete genome sequencing of Faecalibacterium prausnitzii strains isolated from the human gut.</title>
        <authorList>
            <person name="Fitzgerald B.C."/>
            <person name="Shkoporov A.N."/>
            <person name="Ross P.R."/>
            <person name="Hill C."/>
        </authorList>
    </citation>
    <scope>NUCLEOTIDE SEQUENCE [LARGE SCALE GENOMIC DNA]</scope>
    <source>
        <strain evidence="1 2">APC923/51-1</strain>
    </source>
</reference>
<dbReference type="RefSeq" id="WP_112089947.1">
    <property type="nucleotide sequence ID" value="NZ_JAEKBY010000002.1"/>
</dbReference>
<dbReference type="PIRSF" id="PIRSF029202">
    <property type="entry name" value="UCP029202"/>
    <property type="match status" value="1"/>
</dbReference>
<dbReference type="AlphaFoldDB" id="A0A329UI47"/>
<name>A0A329UI47_9FIRM</name>
<dbReference type="InterPro" id="IPR020049">
    <property type="entry name" value="Major_capsid-like"/>
</dbReference>
<evidence type="ECO:0000313" key="1">
    <source>
        <dbReference type="EMBL" id="RAW60723.1"/>
    </source>
</evidence>
<dbReference type="Proteomes" id="UP000251281">
    <property type="component" value="Unassembled WGS sequence"/>
</dbReference>
<evidence type="ECO:0000313" key="2">
    <source>
        <dbReference type="Proteomes" id="UP000251281"/>
    </source>
</evidence>
<organism evidence="1 2">
    <name type="scientific">Faecalibacterium prausnitzii</name>
    <dbReference type="NCBI Taxonomy" id="853"/>
    <lineage>
        <taxon>Bacteria</taxon>
        <taxon>Bacillati</taxon>
        <taxon>Bacillota</taxon>
        <taxon>Clostridia</taxon>
        <taxon>Eubacteriales</taxon>
        <taxon>Oscillospiraceae</taxon>
        <taxon>Faecalibacterium</taxon>
    </lineage>
</organism>
<evidence type="ECO:0008006" key="3">
    <source>
        <dbReference type="Google" id="ProtNLM"/>
    </source>
</evidence>
<dbReference type="EMBL" id="PRLD01000001">
    <property type="protein sequence ID" value="RAW60723.1"/>
    <property type="molecule type" value="Genomic_DNA"/>
</dbReference>